<dbReference type="Gene3D" id="1.10.260.40">
    <property type="entry name" value="lambda repressor-like DNA-binding domains"/>
    <property type="match status" value="1"/>
</dbReference>
<dbReference type="EMBL" id="AQQZ01000001">
    <property type="protein sequence ID" value="KNG95620.1"/>
    <property type="molecule type" value="Genomic_DNA"/>
</dbReference>
<dbReference type="InterPro" id="IPR001387">
    <property type="entry name" value="Cro/C1-type_HTH"/>
</dbReference>
<keyword evidence="4" id="KW-1185">Reference proteome</keyword>
<feature type="domain" description="HTH cro/C1-type" evidence="2">
    <location>
        <begin position="15"/>
        <end position="69"/>
    </location>
</feature>
<dbReference type="InterPro" id="IPR014710">
    <property type="entry name" value="RmlC-like_jellyroll"/>
</dbReference>
<comment type="caution">
    <text evidence="3">The sequence shown here is derived from an EMBL/GenBank/DDBJ whole genome shotgun (WGS) entry which is preliminary data.</text>
</comment>
<evidence type="ECO:0000313" key="3">
    <source>
        <dbReference type="EMBL" id="KNG95620.1"/>
    </source>
</evidence>
<dbReference type="InterPro" id="IPR010982">
    <property type="entry name" value="Lambda_DNA-bd_dom_sf"/>
</dbReference>
<keyword evidence="1" id="KW-0238">DNA-binding</keyword>
<dbReference type="PROSITE" id="PS50943">
    <property type="entry name" value="HTH_CROC1"/>
    <property type="match status" value="1"/>
</dbReference>
<dbReference type="RefSeq" id="WP_050529359.1">
    <property type="nucleotide sequence ID" value="NZ_AQQZ01000001.1"/>
</dbReference>
<reference evidence="3 4" key="1">
    <citation type="journal article" date="2015" name="Int. J. Syst. Evol. Microbiol.">
        <title>Aestuariivita atlantica sp. nov., isolated from deep sea sediment of the Atlantic Ocean.</title>
        <authorList>
            <person name="Li G."/>
            <person name="Lai Q."/>
            <person name="Du Y."/>
            <person name="Liu X."/>
            <person name="Sun F."/>
            <person name="Shao Z."/>
        </authorList>
    </citation>
    <scope>NUCLEOTIDE SEQUENCE [LARGE SCALE GENOMIC DNA]</scope>
    <source>
        <strain evidence="3 4">22II-S11-z3</strain>
    </source>
</reference>
<dbReference type="AlphaFoldDB" id="A0A0L1JV44"/>
<dbReference type="CDD" id="cd02209">
    <property type="entry name" value="cupin_XRE_C"/>
    <property type="match status" value="1"/>
</dbReference>
<organism evidence="3 4">
    <name type="scientific">Pseudaestuariivita atlantica</name>
    <dbReference type="NCBI Taxonomy" id="1317121"/>
    <lineage>
        <taxon>Bacteria</taxon>
        <taxon>Pseudomonadati</taxon>
        <taxon>Pseudomonadota</taxon>
        <taxon>Alphaproteobacteria</taxon>
        <taxon>Rhodobacterales</taxon>
        <taxon>Paracoccaceae</taxon>
        <taxon>Pseudaestuariivita</taxon>
    </lineage>
</organism>
<dbReference type="GO" id="GO:0003700">
    <property type="term" value="F:DNA-binding transcription factor activity"/>
    <property type="evidence" value="ECO:0007669"/>
    <property type="project" value="TreeGrafter"/>
</dbReference>
<dbReference type="GO" id="GO:0005829">
    <property type="term" value="C:cytosol"/>
    <property type="evidence" value="ECO:0007669"/>
    <property type="project" value="TreeGrafter"/>
</dbReference>
<dbReference type="SUPFAM" id="SSF51182">
    <property type="entry name" value="RmlC-like cupins"/>
    <property type="match status" value="1"/>
</dbReference>
<dbReference type="Gene3D" id="2.60.120.10">
    <property type="entry name" value="Jelly Rolls"/>
    <property type="match status" value="1"/>
</dbReference>
<dbReference type="SMART" id="SM00530">
    <property type="entry name" value="HTH_XRE"/>
    <property type="match status" value="1"/>
</dbReference>
<dbReference type="InterPro" id="IPR011051">
    <property type="entry name" value="RmlC_Cupin_sf"/>
</dbReference>
<sequence length="189" mass="19879">MPPSSEITDRLASRLKEERAARGLSLEALASLSGVSRSMLSQIERGESSPTVASLWHLTQALDLDFSELLDATPSEKSPIIDLHRAGQVPVISRPDAGVTIRILSPPEDVGIAEVYEVIFKSGGALVSEPHSPGCSEALTVLGGGPVAVTSSSDTETLNAGDTMRYRADVPHAITAPEGARTILVVRNS</sequence>
<evidence type="ECO:0000256" key="1">
    <source>
        <dbReference type="ARBA" id="ARBA00023125"/>
    </source>
</evidence>
<protein>
    <submittedName>
        <fullName evidence="3">XRE family transcriptional regulator</fullName>
    </submittedName>
</protein>
<evidence type="ECO:0000259" key="2">
    <source>
        <dbReference type="PROSITE" id="PS50943"/>
    </source>
</evidence>
<dbReference type="Pfam" id="PF01381">
    <property type="entry name" value="HTH_3"/>
    <property type="match status" value="1"/>
</dbReference>
<dbReference type="SUPFAM" id="SSF47413">
    <property type="entry name" value="lambda repressor-like DNA-binding domains"/>
    <property type="match status" value="1"/>
</dbReference>
<dbReference type="OrthoDB" id="189170at2"/>
<dbReference type="InterPro" id="IPR050807">
    <property type="entry name" value="TransReg_Diox_bact_type"/>
</dbReference>
<dbReference type="STRING" id="1317121.ATO11_03315"/>
<dbReference type="CDD" id="cd00093">
    <property type="entry name" value="HTH_XRE"/>
    <property type="match status" value="1"/>
</dbReference>
<gene>
    <name evidence="3" type="ORF">ATO11_03315</name>
</gene>
<dbReference type="Proteomes" id="UP000036938">
    <property type="component" value="Unassembled WGS sequence"/>
</dbReference>
<proteinExistence type="predicted"/>
<evidence type="ECO:0000313" key="4">
    <source>
        <dbReference type="Proteomes" id="UP000036938"/>
    </source>
</evidence>
<dbReference type="GO" id="GO:0003677">
    <property type="term" value="F:DNA binding"/>
    <property type="evidence" value="ECO:0007669"/>
    <property type="project" value="UniProtKB-KW"/>
</dbReference>
<dbReference type="PANTHER" id="PTHR46797">
    <property type="entry name" value="HTH-TYPE TRANSCRIPTIONAL REGULATOR"/>
    <property type="match status" value="1"/>
</dbReference>
<accession>A0A0L1JV44</accession>
<dbReference type="PANTHER" id="PTHR46797:SF1">
    <property type="entry name" value="METHYLPHOSPHONATE SYNTHASE"/>
    <property type="match status" value="1"/>
</dbReference>
<name>A0A0L1JV44_9RHOB</name>